<dbReference type="SUPFAM" id="SSF48371">
    <property type="entry name" value="ARM repeat"/>
    <property type="match status" value="1"/>
</dbReference>
<dbReference type="Gene3D" id="1.20.1660.10">
    <property type="entry name" value="Hypothetical protein (EF3068)"/>
    <property type="match status" value="1"/>
</dbReference>
<keyword evidence="2" id="KW-1185">Reference proteome</keyword>
<dbReference type="PANTHER" id="PTHR34070:SF1">
    <property type="entry name" value="DNA ALKYLATION REPAIR PROTEIN"/>
    <property type="match status" value="1"/>
</dbReference>
<dbReference type="Gene3D" id="1.25.40.290">
    <property type="entry name" value="ARM repeat domains"/>
    <property type="match status" value="1"/>
</dbReference>
<gene>
    <name evidence="1" type="ORF">QLQ16_10360</name>
</gene>
<dbReference type="Pfam" id="PF08713">
    <property type="entry name" value="DNA_alkylation"/>
    <property type="match status" value="1"/>
</dbReference>
<sequence length="233" mass="26374">MTQRFVAMCLPAIEAALRAQADAQQAVPMKAYMLGQFEFLGIRAGPRREALKEALQGLPKFTGVADELLALAHALWQLPEREFRYTAIDLLAKHHKRLAVDDLPRILALVQADPWWDTVDGLAGVVGDVLLRTKASQPDVQRHMDACLVHPHLWVRRVAMLHQLGWRDQTDQARLFRYALTLAPETDFFIRKAIGWALRDHARTQPQAVKTFLIEHTAQLSGLTRREAGKHLS</sequence>
<dbReference type="PANTHER" id="PTHR34070">
    <property type="entry name" value="ARMADILLO-TYPE FOLD"/>
    <property type="match status" value="1"/>
</dbReference>
<dbReference type="EMBL" id="JASGBH010000007">
    <property type="protein sequence ID" value="MDI9234238.1"/>
    <property type="molecule type" value="Genomic_DNA"/>
</dbReference>
<reference evidence="1" key="1">
    <citation type="submission" date="2023-05" db="EMBL/GenBank/DDBJ databases">
        <title>Limnohabitans sp. strain HM2-2 Genome sequencing and assembly.</title>
        <authorList>
            <person name="Jung Y."/>
        </authorList>
    </citation>
    <scope>NUCLEOTIDE SEQUENCE</scope>
    <source>
        <strain evidence="1">HM2-2</strain>
    </source>
</reference>
<proteinExistence type="predicted"/>
<dbReference type="Proteomes" id="UP001431902">
    <property type="component" value="Unassembled WGS sequence"/>
</dbReference>
<comment type="caution">
    <text evidence="1">The sequence shown here is derived from an EMBL/GenBank/DDBJ whole genome shotgun (WGS) entry which is preliminary data.</text>
</comment>
<accession>A0ABT6X7Y7</accession>
<dbReference type="InterPro" id="IPR014825">
    <property type="entry name" value="DNA_alkylation"/>
</dbReference>
<protein>
    <submittedName>
        <fullName evidence="1">DNA alkylation repair protein</fullName>
    </submittedName>
</protein>
<dbReference type="RefSeq" id="WP_283224620.1">
    <property type="nucleotide sequence ID" value="NZ_JASGBH010000007.1"/>
</dbReference>
<dbReference type="CDD" id="cd07064">
    <property type="entry name" value="AlkD_like_1"/>
    <property type="match status" value="1"/>
</dbReference>
<name>A0ABT6X7Y7_9BURK</name>
<evidence type="ECO:0000313" key="2">
    <source>
        <dbReference type="Proteomes" id="UP001431902"/>
    </source>
</evidence>
<dbReference type="InterPro" id="IPR016024">
    <property type="entry name" value="ARM-type_fold"/>
</dbReference>
<evidence type="ECO:0000313" key="1">
    <source>
        <dbReference type="EMBL" id="MDI9234238.1"/>
    </source>
</evidence>
<organism evidence="1 2">
    <name type="scientific">Limnohabitans lacus</name>
    <dbReference type="NCBI Taxonomy" id="3045173"/>
    <lineage>
        <taxon>Bacteria</taxon>
        <taxon>Pseudomonadati</taxon>
        <taxon>Pseudomonadota</taxon>
        <taxon>Betaproteobacteria</taxon>
        <taxon>Burkholderiales</taxon>
        <taxon>Comamonadaceae</taxon>
        <taxon>Limnohabitans</taxon>
    </lineage>
</organism>